<feature type="coiled-coil region" evidence="4">
    <location>
        <begin position="364"/>
        <end position="395"/>
    </location>
</feature>
<evidence type="ECO:0000313" key="8">
    <source>
        <dbReference type="Proteomes" id="UP000283530"/>
    </source>
</evidence>
<feature type="compositionally biased region" description="Low complexity" evidence="5">
    <location>
        <begin position="239"/>
        <end position="249"/>
    </location>
</feature>
<dbReference type="PROSITE" id="PS51294">
    <property type="entry name" value="HTH_MYB"/>
    <property type="match status" value="1"/>
</dbReference>
<dbReference type="Pfam" id="PF14379">
    <property type="entry name" value="Myb_CC_LHEQLE"/>
    <property type="match status" value="1"/>
</dbReference>
<evidence type="ECO:0000259" key="6">
    <source>
        <dbReference type="PROSITE" id="PS51294"/>
    </source>
</evidence>
<accession>A0A3S3MA67</accession>
<dbReference type="SUPFAM" id="SSF46689">
    <property type="entry name" value="Homeodomain-like"/>
    <property type="match status" value="1"/>
</dbReference>
<dbReference type="AlphaFoldDB" id="A0A3S3MA67"/>
<dbReference type="InterPro" id="IPR006447">
    <property type="entry name" value="Myb_dom_plants"/>
</dbReference>
<keyword evidence="8" id="KW-1185">Reference proteome</keyword>
<dbReference type="InterPro" id="IPR025756">
    <property type="entry name" value="Myb_CC_LHEQLE"/>
</dbReference>
<reference evidence="7 8" key="1">
    <citation type="journal article" date="2019" name="Nat. Plants">
        <title>Stout camphor tree genome fills gaps in understanding of flowering plant genome evolution.</title>
        <authorList>
            <person name="Chaw S.M."/>
            <person name="Liu Y.C."/>
            <person name="Wu Y.W."/>
            <person name="Wang H.Y."/>
            <person name="Lin C.I."/>
            <person name="Wu C.S."/>
            <person name="Ke H.M."/>
            <person name="Chang L.Y."/>
            <person name="Hsu C.Y."/>
            <person name="Yang H.T."/>
            <person name="Sudianto E."/>
            <person name="Hsu M.H."/>
            <person name="Wu K.P."/>
            <person name="Wang L.N."/>
            <person name="Leebens-Mack J.H."/>
            <person name="Tsai I.J."/>
        </authorList>
    </citation>
    <scope>NUCLEOTIDE SEQUENCE [LARGE SCALE GENOMIC DNA]</scope>
    <source>
        <strain evidence="8">cv. Chaw 1501</strain>
        <tissue evidence="7">Young leaves</tissue>
    </source>
</reference>
<feature type="region of interest" description="Disordered" evidence="5">
    <location>
        <begin position="64"/>
        <end position="92"/>
    </location>
</feature>
<protein>
    <submittedName>
        <fullName evidence="7">Myb family transcription factor PHL5-like protein</fullName>
    </submittedName>
</protein>
<dbReference type="PANTHER" id="PTHR31499">
    <property type="entry name" value="MYB FAMILY TRANSCRIPTION FACTOR PHL11"/>
    <property type="match status" value="1"/>
</dbReference>
<dbReference type="InterPro" id="IPR009057">
    <property type="entry name" value="Homeodomain-like_sf"/>
</dbReference>
<gene>
    <name evidence="7" type="ORF">CKAN_00095100</name>
</gene>
<keyword evidence="1" id="KW-0805">Transcription regulation</keyword>
<dbReference type="InterPro" id="IPR046955">
    <property type="entry name" value="PHR1-like"/>
</dbReference>
<evidence type="ECO:0000313" key="7">
    <source>
        <dbReference type="EMBL" id="RWR72712.1"/>
    </source>
</evidence>
<dbReference type="GO" id="GO:0003677">
    <property type="term" value="F:DNA binding"/>
    <property type="evidence" value="ECO:0007669"/>
    <property type="project" value="InterPro"/>
</dbReference>
<keyword evidence="2" id="KW-0804">Transcription</keyword>
<sequence length="431" mass="48365">MNTNKIVSHEKKHDCLNNCCASSILDGACQNISSRQLLNRVICFPCASPEGIVHPNCPQKLSSQSPNSVSYLERSSPQPDLMPTNPSFSPLSYSQSQSSALYPSDHYPSFPPYVYQVNSLSHFSPWSSTGFPSHRSSEATSPVEFVKQNDLNYQSHDSLQSAVKLSSYGNQNSRISGHLSRIQSRSFQGSELLPFMESKMTGEDVILDGMRISSVEGIHNYSKLQNLQPAPEKQLPRHSSGGVTSSNVSSGVAISNKTRIRWTQDLHDCFVESVEQLGGADKATPKGILNLMNHDGLTVLHVKSHLQKYRNAKYNLGSAEVRFERRTNVNDAQQIELETSRHITETLRLQLEVQRCLHEQLENQQRLQMQMEEHGKRLQKMLEKQQEKNSNLLESQDLDSLFPDEQPVILDDAQFSNVGGFENTHLPTKIS</sequence>
<evidence type="ECO:0000256" key="5">
    <source>
        <dbReference type="SAM" id="MobiDB-lite"/>
    </source>
</evidence>
<dbReference type="EMBL" id="QPKB01000001">
    <property type="protein sequence ID" value="RWR72712.1"/>
    <property type="molecule type" value="Genomic_DNA"/>
</dbReference>
<dbReference type="Gene3D" id="1.10.10.60">
    <property type="entry name" value="Homeodomain-like"/>
    <property type="match status" value="1"/>
</dbReference>
<dbReference type="FunFam" id="1.10.10.60:FF:000002">
    <property type="entry name" value="Myb family transcription factor"/>
    <property type="match status" value="1"/>
</dbReference>
<dbReference type="GO" id="GO:0003700">
    <property type="term" value="F:DNA-binding transcription factor activity"/>
    <property type="evidence" value="ECO:0007669"/>
    <property type="project" value="InterPro"/>
</dbReference>
<dbReference type="NCBIfam" id="TIGR01557">
    <property type="entry name" value="myb_SHAQKYF"/>
    <property type="match status" value="1"/>
</dbReference>
<evidence type="ECO:0000256" key="1">
    <source>
        <dbReference type="ARBA" id="ARBA00023015"/>
    </source>
</evidence>
<dbReference type="Pfam" id="PF00249">
    <property type="entry name" value="Myb_DNA-binding"/>
    <property type="match status" value="1"/>
</dbReference>
<feature type="domain" description="HTH myb-type" evidence="6">
    <location>
        <begin position="254"/>
        <end position="314"/>
    </location>
</feature>
<dbReference type="OrthoDB" id="551907at2759"/>
<dbReference type="InterPro" id="IPR001005">
    <property type="entry name" value="SANT/Myb"/>
</dbReference>
<dbReference type="InterPro" id="IPR017930">
    <property type="entry name" value="Myb_dom"/>
</dbReference>
<feature type="region of interest" description="Disordered" evidence="5">
    <location>
        <begin position="227"/>
        <end position="249"/>
    </location>
</feature>
<dbReference type="Proteomes" id="UP000283530">
    <property type="component" value="Unassembled WGS sequence"/>
</dbReference>
<dbReference type="STRING" id="337451.A0A3S3MA67"/>
<feature type="compositionally biased region" description="Polar residues" evidence="5">
    <location>
        <begin position="64"/>
        <end position="78"/>
    </location>
</feature>
<organism evidence="7 8">
    <name type="scientific">Cinnamomum micranthum f. kanehirae</name>
    <dbReference type="NCBI Taxonomy" id="337451"/>
    <lineage>
        <taxon>Eukaryota</taxon>
        <taxon>Viridiplantae</taxon>
        <taxon>Streptophyta</taxon>
        <taxon>Embryophyta</taxon>
        <taxon>Tracheophyta</taxon>
        <taxon>Spermatophyta</taxon>
        <taxon>Magnoliopsida</taxon>
        <taxon>Magnoliidae</taxon>
        <taxon>Laurales</taxon>
        <taxon>Lauraceae</taxon>
        <taxon>Cinnamomum</taxon>
    </lineage>
</organism>
<evidence type="ECO:0000256" key="3">
    <source>
        <dbReference type="ARBA" id="ARBA00023242"/>
    </source>
</evidence>
<dbReference type="PANTHER" id="PTHR31499:SF80">
    <property type="entry name" value="HTH MYB-TYPE DOMAIN-CONTAINING PROTEIN"/>
    <property type="match status" value="1"/>
</dbReference>
<keyword evidence="4" id="KW-0175">Coiled coil</keyword>
<keyword evidence="3" id="KW-0539">Nucleus</keyword>
<proteinExistence type="predicted"/>
<evidence type="ECO:0000256" key="4">
    <source>
        <dbReference type="SAM" id="Coils"/>
    </source>
</evidence>
<name>A0A3S3MA67_9MAGN</name>
<comment type="caution">
    <text evidence="7">The sequence shown here is derived from an EMBL/GenBank/DDBJ whole genome shotgun (WGS) entry which is preliminary data.</text>
</comment>
<evidence type="ECO:0000256" key="2">
    <source>
        <dbReference type="ARBA" id="ARBA00023163"/>
    </source>
</evidence>